<comment type="caution">
    <text evidence="1">The sequence shown here is derived from an EMBL/GenBank/DDBJ whole genome shotgun (WGS) entry which is preliminary data.</text>
</comment>
<sequence length="236" mass="26401">MSNTPSQPEPQAQGGKIFILGLPRTGTTSISVALLEAGLKVAHMAFTKRAFELADAVADTPCFSDYRQLDALFPGARFVYLEREISGWLASMQMLLGKMLPHLDEKTGYFHPVLKRSFRHTFGVGQVADPRDSEHLTNCYQRHRQEVLAYFDGRQDFLSLDVSRQGSLGTLLQFLGLAAEANESTDDEQELNFPKLNVGRDVAGWGEYKHPNKINANSAGPQSRKFFDYKLEERSA</sequence>
<dbReference type="InterPro" id="IPR040632">
    <property type="entry name" value="Sulfotransfer_4"/>
</dbReference>
<organism evidence="1 2">
    <name type="scientific">Shewanella salipaludis</name>
    <dbReference type="NCBI Taxonomy" id="2723052"/>
    <lineage>
        <taxon>Bacteria</taxon>
        <taxon>Pseudomonadati</taxon>
        <taxon>Pseudomonadota</taxon>
        <taxon>Gammaproteobacteria</taxon>
        <taxon>Alteromonadales</taxon>
        <taxon>Shewanellaceae</taxon>
        <taxon>Shewanella</taxon>
    </lineage>
</organism>
<evidence type="ECO:0000313" key="1">
    <source>
        <dbReference type="EMBL" id="NMH66328.1"/>
    </source>
</evidence>
<dbReference type="Pfam" id="PF17784">
    <property type="entry name" value="Sulfotransfer_4"/>
    <property type="match status" value="2"/>
</dbReference>
<evidence type="ECO:0000313" key="2">
    <source>
        <dbReference type="Proteomes" id="UP000737113"/>
    </source>
</evidence>
<name>A0A972G021_9GAMM</name>
<proteinExistence type="predicted"/>
<dbReference type="AlphaFoldDB" id="A0A972G021"/>
<dbReference type="EMBL" id="JAAXYH010000011">
    <property type="protein sequence ID" value="NMH66328.1"/>
    <property type="molecule type" value="Genomic_DNA"/>
</dbReference>
<protein>
    <submittedName>
        <fullName evidence="1">Sulfotransferase family protein</fullName>
    </submittedName>
</protein>
<gene>
    <name evidence="1" type="ORF">HC757_14280</name>
</gene>
<reference evidence="1" key="1">
    <citation type="submission" date="2020-04" db="EMBL/GenBank/DDBJ databases">
        <title>Description of Shewanella salipaludis sp. nov., isolated from a salt marsh.</title>
        <authorList>
            <person name="Park S."/>
            <person name="Yoon J.-H."/>
        </authorList>
    </citation>
    <scope>NUCLEOTIDE SEQUENCE</scope>
    <source>
        <strain evidence="1">SHSM-M6</strain>
    </source>
</reference>
<dbReference type="PANTHER" id="PTHR36978">
    <property type="entry name" value="P-LOOP CONTAINING NUCLEOTIDE TRIPHOSPHATE HYDROLASE"/>
    <property type="match status" value="1"/>
</dbReference>
<dbReference type="SUPFAM" id="SSF52540">
    <property type="entry name" value="P-loop containing nucleoside triphosphate hydrolases"/>
    <property type="match status" value="1"/>
</dbReference>
<accession>A0A972G021</accession>
<dbReference type="PANTHER" id="PTHR36978:SF4">
    <property type="entry name" value="P-LOOP CONTAINING NUCLEOSIDE TRIPHOSPHATE HYDROLASE PROTEIN"/>
    <property type="match status" value="1"/>
</dbReference>
<dbReference type="Proteomes" id="UP000737113">
    <property type="component" value="Unassembled WGS sequence"/>
</dbReference>
<dbReference type="InterPro" id="IPR027417">
    <property type="entry name" value="P-loop_NTPase"/>
</dbReference>
<dbReference type="Gene3D" id="3.40.50.300">
    <property type="entry name" value="P-loop containing nucleotide triphosphate hydrolases"/>
    <property type="match status" value="1"/>
</dbReference>
<keyword evidence="2" id="KW-1185">Reference proteome</keyword>